<organism evidence="2 3">
    <name type="scientific">Penicillium cataractarum</name>
    <dbReference type="NCBI Taxonomy" id="2100454"/>
    <lineage>
        <taxon>Eukaryota</taxon>
        <taxon>Fungi</taxon>
        <taxon>Dikarya</taxon>
        <taxon>Ascomycota</taxon>
        <taxon>Pezizomycotina</taxon>
        <taxon>Eurotiomycetes</taxon>
        <taxon>Eurotiomycetidae</taxon>
        <taxon>Eurotiales</taxon>
        <taxon>Aspergillaceae</taxon>
        <taxon>Penicillium</taxon>
    </lineage>
</organism>
<protein>
    <recommendedName>
        <fullName evidence="4">Ecp2 effector protein domain-containing protein</fullName>
    </recommendedName>
</protein>
<proteinExistence type="predicted"/>
<evidence type="ECO:0000313" key="3">
    <source>
        <dbReference type="Proteomes" id="UP001147782"/>
    </source>
</evidence>
<evidence type="ECO:0000313" key="2">
    <source>
        <dbReference type="EMBL" id="KAJ5358342.1"/>
    </source>
</evidence>
<reference evidence="2" key="1">
    <citation type="submission" date="2022-11" db="EMBL/GenBank/DDBJ databases">
        <authorList>
            <person name="Petersen C."/>
        </authorList>
    </citation>
    <scope>NUCLEOTIDE SEQUENCE</scope>
    <source>
        <strain evidence="2">IBT 29864</strain>
    </source>
</reference>
<accession>A0A9W9RDP1</accession>
<dbReference type="RefSeq" id="XP_056549628.1">
    <property type="nucleotide sequence ID" value="XM_056703668.1"/>
</dbReference>
<dbReference type="EMBL" id="JAPZBS010000009">
    <property type="protein sequence ID" value="KAJ5358342.1"/>
    <property type="molecule type" value="Genomic_DNA"/>
</dbReference>
<dbReference type="Proteomes" id="UP001147782">
    <property type="component" value="Unassembled WGS sequence"/>
</dbReference>
<evidence type="ECO:0008006" key="4">
    <source>
        <dbReference type="Google" id="ProtNLM"/>
    </source>
</evidence>
<gene>
    <name evidence="2" type="ORF">N7496_010755</name>
</gene>
<evidence type="ECO:0000256" key="1">
    <source>
        <dbReference type="SAM" id="SignalP"/>
    </source>
</evidence>
<name>A0A9W9RDP1_9EURO</name>
<keyword evidence="3" id="KW-1185">Reference proteome</keyword>
<dbReference type="GeneID" id="81442847"/>
<feature type="chain" id="PRO_5040931063" description="Ecp2 effector protein domain-containing protein" evidence="1">
    <location>
        <begin position="17"/>
        <end position="162"/>
    </location>
</feature>
<feature type="signal peptide" evidence="1">
    <location>
        <begin position="1"/>
        <end position="16"/>
    </location>
</feature>
<sequence>MRFVVFLTAIATLGGAAPVPDSMANAAELVRPNEPLVNHAGLYEVPNGLEARGSTPWHDCKCIDGYITDETYSQVYEKTLAHQANFHGGAVTQGDVGLFGGPQKYLLGVEVVGKNSQVFSQSRVGNIIHQLKVARGDKNCGTKPVVCWTQGNDEIKAWVKQY</sequence>
<comment type="caution">
    <text evidence="2">The sequence shown here is derived from an EMBL/GenBank/DDBJ whole genome shotgun (WGS) entry which is preliminary data.</text>
</comment>
<reference evidence="2" key="2">
    <citation type="journal article" date="2023" name="IMA Fungus">
        <title>Comparative genomic study of the Penicillium genus elucidates a diverse pangenome and 15 lateral gene transfer events.</title>
        <authorList>
            <person name="Petersen C."/>
            <person name="Sorensen T."/>
            <person name="Nielsen M.R."/>
            <person name="Sondergaard T.E."/>
            <person name="Sorensen J.L."/>
            <person name="Fitzpatrick D.A."/>
            <person name="Frisvad J.C."/>
            <person name="Nielsen K.L."/>
        </authorList>
    </citation>
    <scope>NUCLEOTIDE SEQUENCE</scope>
    <source>
        <strain evidence="2">IBT 29864</strain>
    </source>
</reference>
<keyword evidence="1" id="KW-0732">Signal</keyword>
<dbReference type="AlphaFoldDB" id="A0A9W9RDP1"/>